<dbReference type="InterPro" id="IPR011990">
    <property type="entry name" value="TPR-like_helical_dom_sf"/>
</dbReference>
<keyword evidence="3" id="KW-1185">Reference proteome</keyword>
<evidence type="ECO:0000256" key="1">
    <source>
        <dbReference type="PROSITE-ProRule" id="PRU00339"/>
    </source>
</evidence>
<sequence length="268" mass="30581">MDKRENIGSSDDENFEDANEKIVNELIEEATGVKLTGVNDEYNMSLNEEDDSDHEINEKDSFVDCETSDFIDDESQKEMEKDQTKEEQETAKLKAEELKKQGNEVFKTGDYVKSTEIYTNALRTCPVACEMERSIIYGNRAAAKQKLNLKPAAIDDCTKSLEFNPNYVKVLLRRAALYEETEKLDESLEDNKKILELDPGNHDARAALVRLPPMINERNEKMKAEMIDKLKDLGNMILRPFGLSTRNFELKQDPSSGSYSVNFNQSPQ</sequence>
<feature type="repeat" description="TPR" evidence="1">
    <location>
        <begin position="168"/>
        <end position="201"/>
    </location>
</feature>
<dbReference type="PANTHER" id="PTHR46014:SF1">
    <property type="entry name" value="TETRATRICOPEPTIDE REPEAT PROTEIN 1"/>
    <property type="match status" value="1"/>
</dbReference>
<dbReference type="SMART" id="SM00028">
    <property type="entry name" value="TPR"/>
    <property type="match status" value="3"/>
</dbReference>
<dbReference type="OrthoDB" id="1872379at2759"/>
<dbReference type="PANTHER" id="PTHR46014">
    <property type="entry name" value="TETRATRICOPEPTIDE REPEAT PROTEIN 1"/>
    <property type="match status" value="1"/>
</dbReference>
<protein>
    <submittedName>
        <fullName evidence="2">CLUMA_CG015401, isoform A</fullName>
    </submittedName>
</protein>
<dbReference type="InterPro" id="IPR019734">
    <property type="entry name" value="TPR_rpt"/>
</dbReference>
<gene>
    <name evidence="2" type="ORF">CLUMA_CG015401</name>
</gene>
<name>A0A1J1IRN5_9DIPT</name>
<dbReference type="STRING" id="568069.A0A1J1IRN5"/>
<dbReference type="Proteomes" id="UP000183832">
    <property type="component" value="Unassembled WGS sequence"/>
</dbReference>
<dbReference type="AlphaFoldDB" id="A0A1J1IRN5"/>
<dbReference type="EMBL" id="CVRI01000057">
    <property type="protein sequence ID" value="CRL02386.1"/>
    <property type="molecule type" value="Genomic_DNA"/>
</dbReference>
<dbReference type="Gene3D" id="1.25.40.10">
    <property type="entry name" value="Tetratricopeptide repeat domain"/>
    <property type="match status" value="1"/>
</dbReference>
<dbReference type="PROSITE" id="PS50005">
    <property type="entry name" value="TPR"/>
    <property type="match status" value="1"/>
</dbReference>
<reference evidence="2 3" key="1">
    <citation type="submission" date="2015-04" db="EMBL/GenBank/DDBJ databases">
        <authorList>
            <person name="Syromyatnikov M.Y."/>
            <person name="Popov V.N."/>
        </authorList>
    </citation>
    <scope>NUCLEOTIDE SEQUENCE [LARGE SCALE GENOMIC DNA]</scope>
</reference>
<dbReference type="SUPFAM" id="SSF48452">
    <property type="entry name" value="TPR-like"/>
    <property type="match status" value="1"/>
</dbReference>
<evidence type="ECO:0000313" key="3">
    <source>
        <dbReference type="Proteomes" id="UP000183832"/>
    </source>
</evidence>
<proteinExistence type="predicted"/>
<dbReference type="InterPro" id="IPR052769">
    <property type="entry name" value="TPR_domain_protein"/>
</dbReference>
<organism evidence="2 3">
    <name type="scientific">Clunio marinus</name>
    <dbReference type="NCBI Taxonomy" id="568069"/>
    <lineage>
        <taxon>Eukaryota</taxon>
        <taxon>Metazoa</taxon>
        <taxon>Ecdysozoa</taxon>
        <taxon>Arthropoda</taxon>
        <taxon>Hexapoda</taxon>
        <taxon>Insecta</taxon>
        <taxon>Pterygota</taxon>
        <taxon>Neoptera</taxon>
        <taxon>Endopterygota</taxon>
        <taxon>Diptera</taxon>
        <taxon>Nematocera</taxon>
        <taxon>Chironomoidea</taxon>
        <taxon>Chironomidae</taxon>
        <taxon>Clunio</taxon>
    </lineage>
</organism>
<keyword evidence="1" id="KW-0802">TPR repeat</keyword>
<evidence type="ECO:0000313" key="2">
    <source>
        <dbReference type="EMBL" id="CRL02386.1"/>
    </source>
</evidence>
<accession>A0A1J1IRN5</accession>